<sequence>MKNLNQISTSPLHGCRRSLSIAACVLLVCLSSSLRAETVVTWDFTEGAQGWVGNHFVKDLTAGPDGLAFVSNGIDPWIEGPPIDLPQEGMTRVTVTMKSDADAGAELFYGRHFEAGRSVRFMVTNDRQWHNYVLTIREPLGPGARFRLDPAAGPGSVVVRSIRVESLPGVAQPPLKTPRRLDADRTELASIRSGDLIVKHSRLRWGDFLIEVSGVEMAAGHASDIIGVMSDGQPRWLDLSSAQFTCDEIAGALVCVATLSDPDGGQWRLTRRFSPGRTPGTLVVDMEFATDRDRRAVYLPWLTLFPGLETYGPRKAQGLLAGLEYLADEPSSSRLDITTPEHVRRAPDPVKITFPLMAITHEDRYIGLIWEPSDLVAPVFDSPDTIYGSGAHVMALTAPAVGDLRFENDLAAHTPFPLLAGRPVRSRAMIVAGEGLTIVSAVEKYVQIRGLLPVPAFEGGFEAAVTLLARGWLDSAINEEGLFRHAVWGTSFRAQPASDAPVYMDWLARHCADTDLAERLKDGRDLALSKLPAGGPYWGTVSHVRTPAPALVLGDVEAYVRSRRSEAAVLLRNFDSQGIKRYQPGKVDYAKGHFADHANGLAAADVTRILEAATLSADPQLIEQSLALLDKQTALYAGTVPRGAQTWEVPLHTPDILASAHMVKAYTLGYVLSDDPDHLEQARYWAWTGVPFVYLANPTPGEVGPYATIAVLGATNWQAPIWFGLPVQWCGLVYGSALHQLGQYDSSGPWRMLAKAITAAGLQMTWPESDRERQGLLPDFFHLRAQISDGPAINPGTVQAHVPELFGRGQLYDVRRVDRRNWFVHAPCEIDDLDTSDDSLRFAVDGWGDATFHVLISGVPNELSSVTVGAPGEDATDAKTHFNPELKLLTITLTGPSEIRLRD</sequence>
<dbReference type="AlphaFoldDB" id="A0AAW6TXG0"/>
<name>A0AAW6TXG0_9BACT</name>
<proteinExistence type="predicted"/>
<accession>A0AAW6TXG0</accession>
<dbReference type="Proteomes" id="UP001431776">
    <property type="component" value="Unassembled WGS sequence"/>
</dbReference>
<dbReference type="EMBL" id="JASCXX010000017">
    <property type="protein sequence ID" value="MDI6450167.1"/>
    <property type="molecule type" value="Genomic_DNA"/>
</dbReference>
<feature type="signal peptide" evidence="1">
    <location>
        <begin position="1"/>
        <end position="36"/>
    </location>
</feature>
<feature type="chain" id="PRO_5044014988" evidence="1">
    <location>
        <begin position="37"/>
        <end position="903"/>
    </location>
</feature>
<dbReference type="RefSeq" id="WP_349245576.1">
    <property type="nucleotide sequence ID" value="NZ_JASCXX010000017.1"/>
</dbReference>
<organism evidence="2 3">
    <name type="scientific">Anaerobaca lacustris</name>
    <dbReference type="NCBI Taxonomy" id="3044600"/>
    <lineage>
        <taxon>Bacteria</taxon>
        <taxon>Pseudomonadati</taxon>
        <taxon>Planctomycetota</taxon>
        <taxon>Phycisphaerae</taxon>
        <taxon>Sedimentisphaerales</taxon>
        <taxon>Anaerobacaceae</taxon>
        <taxon>Anaerobaca</taxon>
    </lineage>
</organism>
<gene>
    <name evidence="2" type="ORF">QJ522_13995</name>
</gene>
<reference evidence="2" key="1">
    <citation type="submission" date="2023-05" db="EMBL/GenBank/DDBJ databases">
        <title>Anaerotaeda fermentans gen. nov., sp. nov., a novel anaerobic planctomycete of the new family within the order Sedimentisphaerales isolated from Taman Peninsula, Russia.</title>
        <authorList>
            <person name="Khomyakova M.A."/>
            <person name="Merkel A.Y."/>
            <person name="Slobodkin A.I."/>
        </authorList>
    </citation>
    <scope>NUCLEOTIDE SEQUENCE</scope>
    <source>
        <strain evidence="2">M17dextr</strain>
    </source>
</reference>
<comment type="caution">
    <text evidence="2">The sequence shown here is derived from an EMBL/GenBank/DDBJ whole genome shotgun (WGS) entry which is preliminary data.</text>
</comment>
<evidence type="ECO:0000313" key="3">
    <source>
        <dbReference type="Proteomes" id="UP001431776"/>
    </source>
</evidence>
<evidence type="ECO:0000256" key="1">
    <source>
        <dbReference type="SAM" id="SignalP"/>
    </source>
</evidence>
<keyword evidence="1" id="KW-0732">Signal</keyword>
<evidence type="ECO:0000313" key="2">
    <source>
        <dbReference type="EMBL" id="MDI6450167.1"/>
    </source>
</evidence>
<keyword evidence="3" id="KW-1185">Reference proteome</keyword>
<protein>
    <submittedName>
        <fullName evidence="2">Uncharacterized protein</fullName>
    </submittedName>
</protein>